<feature type="repeat" description="ANK" evidence="1">
    <location>
        <begin position="142"/>
        <end position="164"/>
    </location>
</feature>
<organism evidence="2 3">
    <name type="scientific">Papaver nudicaule</name>
    <name type="common">Iceland poppy</name>
    <dbReference type="NCBI Taxonomy" id="74823"/>
    <lineage>
        <taxon>Eukaryota</taxon>
        <taxon>Viridiplantae</taxon>
        <taxon>Streptophyta</taxon>
        <taxon>Embryophyta</taxon>
        <taxon>Tracheophyta</taxon>
        <taxon>Spermatophyta</taxon>
        <taxon>Magnoliopsida</taxon>
        <taxon>Ranunculales</taxon>
        <taxon>Papaveraceae</taxon>
        <taxon>Papaveroideae</taxon>
        <taxon>Papaver</taxon>
    </lineage>
</organism>
<keyword evidence="1" id="KW-0040">ANK repeat</keyword>
<dbReference type="PANTHER" id="PTHR24177">
    <property type="entry name" value="CASKIN"/>
    <property type="match status" value="1"/>
</dbReference>
<dbReference type="AlphaFoldDB" id="A0AA41VKA6"/>
<sequence length="457" mass="52188">MVAEAVKATQDLSGVAEADKVLTRTNYQNWKRYMKNFLLSQNLWRVVDGNTLMYHYGYEDRDKIINYLSGVNCARDLWNALRELMEPDGRGRYLWYSRLLRAVQKYGFRKIQRDRNGSQLWEGAHNYFEKYPDDVVARITEDGSTALHVAVGLGKVDYVKELLKLMTPEQLETKARRGETALSMASAGNNLEIVGMMLEKNPRLLVIENRDGHIPLVTSASSAGEEMLYYLFKVTPKGNFQDMSDRCVATILTAAVRVDAYDIVLEILERGLRYSIVPDDDGLSLLTVMAGRPSAFPSGNQLGYFQRWIYRLVPGLKQPLDDKVKYYKTLRIVDMVSELLMNMNPTALREAGIFEAINRATIHGIVELFDSLAASNPSMLHFEDDDGRSLIQIATLRRQENIFRYISQLGQMYQNINSRDRDGNNILHSAGSWMPSPQLDKVPGAALQMQREIQWYQ</sequence>
<keyword evidence="3" id="KW-1185">Reference proteome</keyword>
<dbReference type="PANTHER" id="PTHR24177:SF365">
    <property type="entry name" value="ANKYRIN REPEAT-CONTAINING PROTEIN NPR4-LIKE ISOFORM X1"/>
    <property type="match status" value="1"/>
</dbReference>
<dbReference type="InterPro" id="IPR036770">
    <property type="entry name" value="Ankyrin_rpt-contain_sf"/>
</dbReference>
<evidence type="ECO:0000256" key="1">
    <source>
        <dbReference type="PROSITE-ProRule" id="PRU00023"/>
    </source>
</evidence>
<comment type="caution">
    <text evidence="2">The sequence shown here is derived from an EMBL/GenBank/DDBJ whole genome shotgun (WGS) entry which is preliminary data.</text>
</comment>
<dbReference type="Proteomes" id="UP001177140">
    <property type="component" value="Unassembled WGS sequence"/>
</dbReference>
<dbReference type="Pfam" id="PF12796">
    <property type="entry name" value="Ank_2"/>
    <property type="match status" value="1"/>
</dbReference>
<dbReference type="EMBL" id="JAJJMA010240469">
    <property type="protein sequence ID" value="MCL7042875.1"/>
    <property type="molecule type" value="Genomic_DNA"/>
</dbReference>
<name>A0AA41VKA6_PAPNU</name>
<gene>
    <name evidence="2" type="ORF">MKW94_022546</name>
</gene>
<reference evidence="2" key="1">
    <citation type="submission" date="2022-03" db="EMBL/GenBank/DDBJ databases">
        <title>A functionally conserved STORR gene fusion in Papaver species that diverged 16.8 million years ago.</title>
        <authorList>
            <person name="Catania T."/>
        </authorList>
    </citation>
    <scope>NUCLEOTIDE SEQUENCE</scope>
    <source>
        <strain evidence="2">S-191538</strain>
    </source>
</reference>
<dbReference type="GO" id="GO:0016020">
    <property type="term" value="C:membrane"/>
    <property type="evidence" value="ECO:0007669"/>
    <property type="project" value="TreeGrafter"/>
</dbReference>
<dbReference type="Gene3D" id="1.25.40.20">
    <property type="entry name" value="Ankyrin repeat-containing domain"/>
    <property type="match status" value="3"/>
</dbReference>
<evidence type="ECO:0008006" key="4">
    <source>
        <dbReference type="Google" id="ProtNLM"/>
    </source>
</evidence>
<protein>
    <recommendedName>
        <fullName evidence="4">DUF4219 domain-containing protein</fullName>
    </recommendedName>
</protein>
<dbReference type="PROSITE" id="PS50088">
    <property type="entry name" value="ANK_REPEAT"/>
    <property type="match status" value="1"/>
</dbReference>
<dbReference type="InterPro" id="IPR002110">
    <property type="entry name" value="Ankyrin_rpt"/>
</dbReference>
<accession>A0AA41VKA6</accession>
<dbReference type="SMART" id="SM00248">
    <property type="entry name" value="ANK"/>
    <property type="match status" value="5"/>
</dbReference>
<proteinExistence type="predicted"/>
<dbReference type="SUPFAM" id="SSF48403">
    <property type="entry name" value="Ankyrin repeat"/>
    <property type="match status" value="2"/>
</dbReference>
<dbReference type="PROSITE" id="PS50297">
    <property type="entry name" value="ANK_REP_REGION"/>
    <property type="match status" value="1"/>
</dbReference>
<evidence type="ECO:0000313" key="2">
    <source>
        <dbReference type="EMBL" id="MCL7042875.1"/>
    </source>
</evidence>
<evidence type="ECO:0000313" key="3">
    <source>
        <dbReference type="Proteomes" id="UP001177140"/>
    </source>
</evidence>
<feature type="non-terminal residue" evidence="2">
    <location>
        <position position="457"/>
    </location>
</feature>